<feature type="region of interest" description="Disordered" evidence="2">
    <location>
        <begin position="75"/>
        <end position="143"/>
    </location>
</feature>
<reference evidence="3" key="1">
    <citation type="submission" date="2021-01" db="EMBL/GenBank/DDBJ databases">
        <authorList>
            <person name="Corre E."/>
            <person name="Pelletier E."/>
            <person name="Niang G."/>
            <person name="Scheremetjew M."/>
            <person name="Finn R."/>
            <person name="Kale V."/>
            <person name="Holt S."/>
            <person name="Cochrane G."/>
            <person name="Meng A."/>
            <person name="Brown T."/>
            <person name="Cohen L."/>
        </authorList>
    </citation>
    <scope>NUCLEOTIDE SEQUENCE</scope>
    <source>
        <strain evidence="3">SPMC142</strain>
    </source>
</reference>
<feature type="coiled-coil region" evidence="1">
    <location>
        <begin position="245"/>
        <end position="293"/>
    </location>
</feature>
<keyword evidence="1" id="KW-0175">Coiled coil</keyword>
<evidence type="ECO:0000256" key="2">
    <source>
        <dbReference type="SAM" id="MobiDB-lite"/>
    </source>
</evidence>
<dbReference type="AlphaFoldDB" id="A0A7S3T444"/>
<sequence length="414" mass="46175">MLYAFAALSEIHTEAEGGKSSSVDAALASSGRALLIEQMATTLASGVEKIIRSPDIAMRSAVLRDLRVRFAPKVPPKKSEFGCQADMEPPAKQQRLDEPTLGEVEEVESESDASTPREDSLEEGSTGSENLPATAAARNKNKGGLSSAMYDRLKAWEARKEARLEAERKKADQEIQKEMEKRSNRPALKLYAHVESVIKKERTALENARVAQAEAIAHEALMAKEHAERVAEHERMQANMSEAARREAEEARAAALEACQVARKEARRAEAKYQELMQEVENDKKARADAQEIADALEGREFESWPMFPGKKVLRVKEHEEFDGRVSAEFRCKDDESGERGVSLLMGRMYSTRAVVPQCVLFDENVFSDLDAARWWARNSHRKCFEPTKTGLMLQRARSGSSRSISSRNQPPIA</sequence>
<proteinExistence type="predicted"/>
<evidence type="ECO:0000256" key="1">
    <source>
        <dbReference type="SAM" id="Coils"/>
    </source>
</evidence>
<accession>A0A7S3T444</accession>
<name>A0A7S3T444_9SPIT</name>
<protein>
    <submittedName>
        <fullName evidence="3">Uncharacterized protein</fullName>
    </submittedName>
</protein>
<gene>
    <name evidence="3" type="ORF">SACU0126_LOCUS21828</name>
</gene>
<dbReference type="EMBL" id="HBIQ01068588">
    <property type="protein sequence ID" value="CAE0573463.1"/>
    <property type="molecule type" value="Transcribed_RNA"/>
</dbReference>
<feature type="region of interest" description="Disordered" evidence="2">
    <location>
        <begin position="162"/>
        <end position="182"/>
    </location>
</feature>
<evidence type="ECO:0000313" key="3">
    <source>
        <dbReference type="EMBL" id="CAE0573463.1"/>
    </source>
</evidence>
<organism evidence="3">
    <name type="scientific">Strombidinopsis acuminata</name>
    <dbReference type="NCBI Taxonomy" id="141414"/>
    <lineage>
        <taxon>Eukaryota</taxon>
        <taxon>Sar</taxon>
        <taxon>Alveolata</taxon>
        <taxon>Ciliophora</taxon>
        <taxon>Intramacronucleata</taxon>
        <taxon>Spirotrichea</taxon>
        <taxon>Choreotrichia</taxon>
        <taxon>Choreotrichida</taxon>
        <taxon>Strombidinopsidae</taxon>
        <taxon>Strombidinopsis</taxon>
    </lineage>
</organism>